<dbReference type="PROSITE" id="PS00155">
    <property type="entry name" value="CUTINASE_1"/>
    <property type="match status" value="1"/>
</dbReference>
<dbReference type="GO" id="GO:0052689">
    <property type="term" value="F:carboxylic ester hydrolase activity"/>
    <property type="evidence" value="ECO:0007669"/>
    <property type="project" value="UniProtKB-KW"/>
</dbReference>
<dbReference type="Pfam" id="PF01083">
    <property type="entry name" value="Cutinase"/>
    <property type="match status" value="1"/>
</dbReference>
<evidence type="ECO:0000256" key="8">
    <source>
        <dbReference type="RuleBase" id="RU361263"/>
    </source>
</evidence>
<evidence type="ECO:0000256" key="10">
    <source>
        <dbReference type="SAM" id="Phobius"/>
    </source>
</evidence>
<dbReference type="InterPro" id="IPR043580">
    <property type="entry name" value="CUTINASE_1"/>
</dbReference>
<reference evidence="11 12" key="1">
    <citation type="submission" date="2016-10" db="EMBL/GenBank/DDBJ databases">
        <authorList>
            <person name="de Groot N.N."/>
        </authorList>
    </citation>
    <scope>NUCLEOTIDE SEQUENCE [LARGE SCALE GENOMIC DNA]</scope>
    <source>
        <strain evidence="11 12">DSM 44215</strain>
    </source>
</reference>
<dbReference type="SMART" id="SM01110">
    <property type="entry name" value="Cutinase"/>
    <property type="match status" value="1"/>
</dbReference>
<keyword evidence="6 8" id="KW-0378">Hydrolase</keyword>
<feature type="transmembrane region" description="Helical" evidence="10">
    <location>
        <begin position="32"/>
        <end position="54"/>
    </location>
</feature>
<evidence type="ECO:0000256" key="6">
    <source>
        <dbReference type="ARBA" id="ARBA00022801"/>
    </source>
</evidence>
<gene>
    <name evidence="11" type="ORF">SAMN04488548_13650</name>
</gene>
<sequence length="267" mass="27949">MRTPATMSTSTTDGIRMNDDANSPTTRRRTGVITRLSIVAVSLMAAMTGALIAGSPADAKPGCSDVEVVFARGTIEPAPPLGLTGLSFVEAVRSQLPGKSVAAYGVPYPASDQFSNRLKFARTVADGVRTTQNRVKYLAANCPRTKVVLGGYSQGAVVAGYAVHAGLDLPARYAAYDRYVPPPLPASLSRNVAAIVFFGAPSDRFIDDIGAPPVRVSTPYRGKTVRYCVAGDTICDGAPVGGPNALHTLYSVNGMTLDAARFVAPRV</sequence>
<evidence type="ECO:0000313" key="12">
    <source>
        <dbReference type="Proteomes" id="UP000183180"/>
    </source>
</evidence>
<protein>
    <recommendedName>
        <fullName evidence="8">Cutinase</fullName>
        <ecNumber evidence="8">3.1.1.-</ecNumber>
    </recommendedName>
</protein>
<dbReference type="Gene3D" id="3.40.50.1820">
    <property type="entry name" value="alpha/beta hydrolase"/>
    <property type="match status" value="1"/>
</dbReference>
<comment type="subcellular location">
    <subcellularLocation>
        <location evidence="1 8">Secreted</location>
    </subcellularLocation>
</comment>
<keyword evidence="10" id="KW-0812">Transmembrane</keyword>
<dbReference type="PANTHER" id="PTHR33630:SF9">
    <property type="entry name" value="CUTINASE 4"/>
    <property type="match status" value="1"/>
</dbReference>
<evidence type="ECO:0000256" key="9">
    <source>
        <dbReference type="SAM" id="MobiDB-lite"/>
    </source>
</evidence>
<evidence type="ECO:0000256" key="7">
    <source>
        <dbReference type="ARBA" id="ARBA00023157"/>
    </source>
</evidence>
<accession>A0A1H2LC86</accession>
<keyword evidence="4 8" id="KW-0964">Secreted</keyword>
<dbReference type="InterPro" id="IPR029058">
    <property type="entry name" value="AB_hydrolase_fold"/>
</dbReference>
<keyword evidence="3 8" id="KW-0719">Serine esterase</keyword>
<dbReference type="PANTHER" id="PTHR33630">
    <property type="entry name" value="CUTINASE RV1984C-RELATED-RELATED"/>
    <property type="match status" value="1"/>
</dbReference>
<evidence type="ECO:0000256" key="1">
    <source>
        <dbReference type="ARBA" id="ARBA00004613"/>
    </source>
</evidence>
<evidence type="ECO:0000256" key="4">
    <source>
        <dbReference type="ARBA" id="ARBA00022525"/>
    </source>
</evidence>
<dbReference type="EMBL" id="FNLM01000036">
    <property type="protein sequence ID" value="SDU78613.1"/>
    <property type="molecule type" value="Genomic_DNA"/>
</dbReference>
<dbReference type="AlphaFoldDB" id="A0A1H2LC86"/>
<proteinExistence type="inferred from homology"/>
<evidence type="ECO:0000256" key="2">
    <source>
        <dbReference type="ARBA" id="ARBA00007534"/>
    </source>
</evidence>
<keyword evidence="10" id="KW-0472">Membrane</keyword>
<keyword evidence="7" id="KW-1015">Disulfide bond</keyword>
<comment type="similarity">
    <text evidence="2 8">Belongs to the cutinase family.</text>
</comment>
<dbReference type="EC" id="3.1.1.-" evidence="8"/>
<feature type="compositionally biased region" description="Polar residues" evidence="9">
    <location>
        <begin position="1"/>
        <end position="13"/>
    </location>
</feature>
<keyword evidence="5" id="KW-0732">Signal</keyword>
<dbReference type="SUPFAM" id="SSF53474">
    <property type="entry name" value="alpha/beta-Hydrolases"/>
    <property type="match status" value="1"/>
</dbReference>
<dbReference type="Proteomes" id="UP000183180">
    <property type="component" value="Unassembled WGS sequence"/>
</dbReference>
<evidence type="ECO:0000256" key="3">
    <source>
        <dbReference type="ARBA" id="ARBA00022487"/>
    </source>
</evidence>
<feature type="region of interest" description="Disordered" evidence="9">
    <location>
        <begin position="1"/>
        <end position="27"/>
    </location>
</feature>
<dbReference type="InterPro" id="IPR000675">
    <property type="entry name" value="Cutinase/axe"/>
</dbReference>
<evidence type="ECO:0000256" key="5">
    <source>
        <dbReference type="ARBA" id="ARBA00022729"/>
    </source>
</evidence>
<name>A0A1H2LC86_9ACTN</name>
<evidence type="ECO:0000313" key="11">
    <source>
        <dbReference type="EMBL" id="SDU78613.1"/>
    </source>
</evidence>
<organism evidence="11 12">
    <name type="scientific">Gordonia westfalica</name>
    <dbReference type="NCBI Taxonomy" id="158898"/>
    <lineage>
        <taxon>Bacteria</taxon>
        <taxon>Bacillati</taxon>
        <taxon>Actinomycetota</taxon>
        <taxon>Actinomycetes</taxon>
        <taxon>Mycobacteriales</taxon>
        <taxon>Gordoniaceae</taxon>
        <taxon>Gordonia</taxon>
    </lineage>
</organism>
<dbReference type="GO" id="GO:0005576">
    <property type="term" value="C:extracellular region"/>
    <property type="evidence" value="ECO:0007669"/>
    <property type="project" value="UniProtKB-SubCell"/>
</dbReference>
<dbReference type="STRING" id="158898.SAMN04488548_13650"/>
<comment type="function">
    <text evidence="8">Catalyzes the hydrolysis of complex carboxylic polyesters found in the cell wall of plants. Degrades cutin, a macromolecule that forms the structure of the plant cuticle.</text>
</comment>
<keyword evidence="10" id="KW-1133">Transmembrane helix</keyword>